<evidence type="ECO:0008006" key="3">
    <source>
        <dbReference type="Google" id="ProtNLM"/>
    </source>
</evidence>
<evidence type="ECO:0000313" key="1">
    <source>
        <dbReference type="EMBL" id="QDS98144.1"/>
    </source>
</evidence>
<protein>
    <recommendedName>
        <fullName evidence="3">DNA primase</fullName>
    </recommendedName>
</protein>
<dbReference type="Proteomes" id="UP000319852">
    <property type="component" value="Chromosome"/>
</dbReference>
<dbReference type="Gene3D" id="3.90.920.10">
    <property type="entry name" value="DNA primase, PRIM domain"/>
    <property type="match status" value="1"/>
</dbReference>
<organism evidence="1 2">
    <name type="scientific">Adhaeretor mobilis</name>
    <dbReference type="NCBI Taxonomy" id="1930276"/>
    <lineage>
        <taxon>Bacteria</taxon>
        <taxon>Pseudomonadati</taxon>
        <taxon>Planctomycetota</taxon>
        <taxon>Planctomycetia</taxon>
        <taxon>Pirellulales</taxon>
        <taxon>Lacipirellulaceae</taxon>
        <taxon>Adhaeretor</taxon>
    </lineage>
</organism>
<evidence type="ECO:0000313" key="2">
    <source>
        <dbReference type="Proteomes" id="UP000319852"/>
    </source>
</evidence>
<accession>A0A517MTE4</accession>
<dbReference type="KEGG" id="amob:HG15A2_14170"/>
<keyword evidence="2" id="KW-1185">Reference proteome</keyword>
<gene>
    <name evidence="1" type="ORF">HG15A2_14170</name>
</gene>
<dbReference type="AlphaFoldDB" id="A0A517MTE4"/>
<sequence length="335" mass="36949">MMSEPTIAHYGFRIVGDCRSERRLVEWPVAFAAYCRCDGLAEVEREAYLSAFTFGDAFREHLTNTGSTKGYSGPSWSPWLWFDIDAADDIPAAHNAARSLCAVLIKRYKLDDNALLIFFSGSKGFHVGLPTALFTPGASATYHRIARQFAEHVAALARIDIDTGVYDAVRAFRAPNSRHPKTGLHKRRFEFDELLHLKTTRLVELAATPEPFDVPTKPVALNQTAASDWQQADHHVAKQRAAMRERRQAVGSGATDATLNRATLEFLRQGATKGDRHRLLFSAAANLAEFRCSAALAHALLTESALDSGLSPSEVRRQIDCGLNRASLEGGSHDR</sequence>
<name>A0A517MTE4_9BACT</name>
<dbReference type="SUPFAM" id="SSF56747">
    <property type="entry name" value="Prim-pol domain"/>
    <property type="match status" value="1"/>
</dbReference>
<reference evidence="1 2" key="1">
    <citation type="submission" date="2019-02" db="EMBL/GenBank/DDBJ databases">
        <title>Deep-cultivation of Planctomycetes and their phenomic and genomic characterization uncovers novel biology.</title>
        <authorList>
            <person name="Wiegand S."/>
            <person name="Jogler M."/>
            <person name="Boedeker C."/>
            <person name="Pinto D."/>
            <person name="Vollmers J."/>
            <person name="Rivas-Marin E."/>
            <person name="Kohn T."/>
            <person name="Peeters S.H."/>
            <person name="Heuer A."/>
            <person name="Rast P."/>
            <person name="Oberbeckmann S."/>
            <person name="Bunk B."/>
            <person name="Jeske O."/>
            <person name="Meyerdierks A."/>
            <person name="Storesund J.E."/>
            <person name="Kallscheuer N."/>
            <person name="Luecker S."/>
            <person name="Lage O.M."/>
            <person name="Pohl T."/>
            <person name="Merkel B.J."/>
            <person name="Hornburger P."/>
            <person name="Mueller R.-W."/>
            <person name="Bruemmer F."/>
            <person name="Labrenz M."/>
            <person name="Spormann A.M."/>
            <person name="Op den Camp H."/>
            <person name="Overmann J."/>
            <person name="Amann R."/>
            <person name="Jetten M.S.M."/>
            <person name="Mascher T."/>
            <person name="Medema M.H."/>
            <person name="Devos D.P."/>
            <person name="Kaster A.-K."/>
            <person name="Ovreas L."/>
            <person name="Rohde M."/>
            <person name="Galperin M.Y."/>
            <person name="Jogler C."/>
        </authorList>
    </citation>
    <scope>NUCLEOTIDE SEQUENCE [LARGE SCALE GENOMIC DNA]</scope>
    <source>
        <strain evidence="1 2">HG15A2</strain>
    </source>
</reference>
<proteinExistence type="predicted"/>
<dbReference type="EMBL" id="CP036263">
    <property type="protein sequence ID" value="QDS98144.1"/>
    <property type="molecule type" value="Genomic_DNA"/>
</dbReference>